<reference evidence="11 12" key="1">
    <citation type="submission" date="2017-05" db="EMBL/GenBank/DDBJ databases">
        <authorList>
            <person name="Varghese N."/>
            <person name="Submissions S."/>
        </authorList>
    </citation>
    <scope>NUCLEOTIDE SEQUENCE [LARGE SCALE GENOMIC DNA]</scope>
    <source>
        <strain evidence="11 12">MACB1020</strain>
    </source>
</reference>
<dbReference type="InterPro" id="IPR018076">
    <property type="entry name" value="T2SS_GspF_dom"/>
</dbReference>
<dbReference type="RefSeq" id="WP_015908265.1">
    <property type="nucleotide sequence ID" value="NZ_FUZJ01000001.1"/>
</dbReference>
<dbReference type="PRINTS" id="PR00812">
    <property type="entry name" value="BCTERIALGSPF"/>
</dbReference>
<keyword evidence="12" id="KW-1185">Reference proteome</keyword>
<comment type="subcellular location">
    <subcellularLocation>
        <location evidence="1 8">Cell membrane</location>
        <topology evidence="1 8">Multi-pass membrane protein</topology>
    </subcellularLocation>
</comment>
<evidence type="ECO:0000256" key="1">
    <source>
        <dbReference type="ARBA" id="ARBA00004651"/>
    </source>
</evidence>
<evidence type="ECO:0000259" key="10">
    <source>
        <dbReference type="Pfam" id="PF00482"/>
    </source>
</evidence>
<evidence type="ECO:0000256" key="3">
    <source>
        <dbReference type="ARBA" id="ARBA00022448"/>
    </source>
</evidence>
<dbReference type="InterPro" id="IPR003004">
    <property type="entry name" value="GspF/PilC"/>
</dbReference>
<dbReference type="EMBL" id="FXXC01000001">
    <property type="protein sequence ID" value="SMR92757.1"/>
    <property type="molecule type" value="Genomic_DNA"/>
</dbReference>
<organism evidence="11 12">
    <name type="scientific">Caldicellulosiruptor bescii</name>
    <name type="common">Anaerocellum thermophilum</name>
    <dbReference type="NCBI Taxonomy" id="31899"/>
    <lineage>
        <taxon>Bacteria</taxon>
        <taxon>Bacillati</taxon>
        <taxon>Bacillota</taxon>
        <taxon>Bacillota incertae sedis</taxon>
        <taxon>Caldicellulosiruptorales</taxon>
        <taxon>Caldicellulosiruptoraceae</taxon>
        <taxon>Caldicellulosiruptor</taxon>
    </lineage>
</organism>
<gene>
    <name evidence="11" type="ORF">SAMN05216240_1187</name>
</gene>
<keyword evidence="7 9" id="KW-0472">Membrane</keyword>
<evidence type="ECO:0000256" key="9">
    <source>
        <dbReference type="SAM" id="Phobius"/>
    </source>
</evidence>
<dbReference type="PANTHER" id="PTHR30012:SF0">
    <property type="entry name" value="TYPE II SECRETION SYSTEM PROTEIN F-RELATED"/>
    <property type="match status" value="1"/>
</dbReference>
<evidence type="ECO:0000256" key="6">
    <source>
        <dbReference type="ARBA" id="ARBA00022989"/>
    </source>
</evidence>
<keyword evidence="6 9" id="KW-1133">Transmembrane helix</keyword>
<dbReference type="Pfam" id="PF00482">
    <property type="entry name" value="T2SSF"/>
    <property type="match status" value="2"/>
</dbReference>
<evidence type="ECO:0000256" key="7">
    <source>
        <dbReference type="ARBA" id="ARBA00023136"/>
    </source>
</evidence>
<dbReference type="InterPro" id="IPR001992">
    <property type="entry name" value="T2SS_GspF/T4SS_PilC_CS"/>
</dbReference>
<comment type="similarity">
    <text evidence="2 8">Belongs to the GSP F family.</text>
</comment>
<dbReference type="Gene3D" id="1.20.81.30">
    <property type="entry name" value="Type II secretion system (T2SS), domain F"/>
    <property type="match status" value="2"/>
</dbReference>
<evidence type="ECO:0000313" key="12">
    <source>
        <dbReference type="Proteomes" id="UP000196803"/>
    </source>
</evidence>
<accession>A0ABY1S7J0</accession>
<dbReference type="PROSITE" id="PS00874">
    <property type="entry name" value="T2SP_F"/>
    <property type="match status" value="1"/>
</dbReference>
<evidence type="ECO:0000313" key="11">
    <source>
        <dbReference type="EMBL" id="SMR92757.1"/>
    </source>
</evidence>
<comment type="caution">
    <text evidence="11">The sequence shown here is derived from an EMBL/GenBank/DDBJ whole genome shotgun (WGS) entry which is preliminary data.</text>
</comment>
<dbReference type="InterPro" id="IPR042094">
    <property type="entry name" value="T2SS_GspF_sf"/>
</dbReference>
<feature type="transmembrane region" description="Helical" evidence="9">
    <location>
        <begin position="374"/>
        <end position="395"/>
    </location>
</feature>
<evidence type="ECO:0000256" key="4">
    <source>
        <dbReference type="ARBA" id="ARBA00022475"/>
    </source>
</evidence>
<evidence type="ECO:0000256" key="2">
    <source>
        <dbReference type="ARBA" id="ARBA00005745"/>
    </source>
</evidence>
<dbReference type="PANTHER" id="PTHR30012">
    <property type="entry name" value="GENERAL SECRETION PATHWAY PROTEIN"/>
    <property type="match status" value="1"/>
</dbReference>
<protein>
    <submittedName>
        <fullName evidence="11">Type IV pilus assembly protein PilC</fullName>
    </submittedName>
</protein>
<feature type="transmembrane region" description="Helical" evidence="9">
    <location>
        <begin position="217"/>
        <end position="239"/>
    </location>
</feature>
<feature type="transmembrane region" description="Helical" evidence="9">
    <location>
        <begin position="168"/>
        <end position="197"/>
    </location>
</feature>
<dbReference type="GeneID" id="31773232"/>
<sequence>MPEFVYKAVDSNGKNVEGTILADTIELAAESLKRRQLYIIDLREKGVWQKDISVQLRKKIPIKDLAVFCRQFATMLMAGIPMVSALDVIAEQFKDRYFGKVLEDIHKKVQSGSMLSRALAEKAECFPSILVNMIEAGEMSGSVDQALDRMATHFEKELKLRQKIINALIYPAIVILVAIGVLIIMLTFVVPTFVGIFSELNVELPATTRFIISSSNFMRNNFILIIIVCILLVVAYNVIRKTDKGGFYIDKFKLQIPVIGKIILGQIVTRFTRTLGTMTAAGVSIVIALETTKNVMTNVFVEKKFEEVIERVQRGEGLSYPIAEVGIFPRLVEIMIRTGEESGNLEYMLNKAADYYENEVENQVTRLTSIFEPIMIVLLAIMVGFLLASIILPIFKLYGSVGA</sequence>
<dbReference type="Proteomes" id="UP000196803">
    <property type="component" value="Unassembled WGS sequence"/>
</dbReference>
<evidence type="ECO:0000256" key="5">
    <source>
        <dbReference type="ARBA" id="ARBA00022692"/>
    </source>
</evidence>
<keyword evidence="4" id="KW-1003">Cell membrane</keyword>
<keyword evidence="5 8" id="KW-0812">Transmembrane</keyword>
<proteinExistence type="inferred from homology"/>
<feature type="domain" description="Type II secretion system protein GspF" evidence="10">
    <location>
        <begin position="68"/>
        <end position="191"/>
    </location>
</feature>
<evidence type="ECO:0000256" key="8">
    <source>
        <dbReference type="RuleBase" id="RU003923"/>
    </source>
</evidence>
<keyword evidence="3 8" id="KW-0813">Transport</keyword>
<name>A0ABY1S7J0_CALBS</name>
<feature type="domain" description="Type II secretion system protein GspF" evidence="10">
    <location>
        <begin position="271"/>
        <end position="393"/>
    </location>
</feature>